<dbReference type="InterPro" id="IPR002110">
    <property type="entry name" value="Ankyrin_rpt"/>
</dbReference>
<dbReference type="SMART" id="SM00248">
    <property type="entry name" value="ANK"/>
    <property type="match status" value="3"/>
</dbReference>
<evidence type="ECO:0000256" key="3">
    <source>
        <dbReference type="PROSITE-ProRule" id="PRU00023"/>
    </source>
</evidence>
<dbReference type="PANTHER" id="PTHR24166:SF48">
    <property type="entry name" value="PROTEIN VAPYRIN"/>
    <property type="match status" value="1"/>
</dbReference>
<organism evidence="4 5">
    <name type="scientific">Periconia macrospinosa</name>
    <dbReference type="NCBI Taxonomy" id="97972"/>
    <lineage>
        <taxon>Eukaryota</taxon>
        <taxon>Fungi</taxon>
        <taxon>Dikarya</taxon>
        <taxon>Ascomycota</taxon>
        <taxon>Pezizomycotina</taxon>
        <taxon>Dothideomycetes</taxon>
        <taxon>Pleosporomycetidae</taxon>
        <taxon>Pleosporales</taxon>
        <taxon>Massarineae</taxon>
        <taxon>Periconiaceae</taxon>
        <taxon>Periconia</taxon>
    </lineage>
</organism>
<dbReference type="PRINTS" id="PR01415">
    <property type="entry name" value="ANKYRIN"/>
</dbReference>
<name>A0A2V1DJH5_9PLEO</name>
<proteinExistence type="predicted"/>
<keyword evidence="5" id="KW-1185">Reference proteome</keyword>
<evidence type="ECO:0000256" key="1">
    <source>
        <dbReference type="ARBA" id="ARBA00022737"/>
    </source>
</evidence>
<evidence type="ECO:0000313" key="4">
    <source>
        <dbReference type="EMBL" id="PVH98322.1"/>
    </source>
</evidence>
<dbReference type="InterPro" id="IPR036770">
    <property type="entry name" value="Ankyrin_rpt-contain_sf"/>
</dbReference>
<dbReference type="EMBL" id="KZ805416">
    <property type="protein sequence ID" value="PVH98322.1"/>
    <property type="molecule type" value="Genomic_DNA"/>
</dbReference>
<gene>
    <name evidence="4" type="ORF">DM02DRAFT_566482</name>
</gene>
<feature type="repeat" description="ANK" evidence="3">
    <location>
        <begin position="187"/>
        <end position="219"/>
    </location>
</feature>
<keyword evidence="1" id="KW-0677">Repeat</keyword>
<dbReference type="PANTHER" id="PTHR24166">
    <property type="entry name" value="ROLLING PEBBLES, ISOFORM B"/>
    <property type="match status" value="1"/>
</dbReference>
<protein>
    <submittedName>
        <fullName evidence="4">Ankyrin</fullName>
    </submittedName>
</protein>
<dbReference type="Proteomes" id="UP000244855">
    <property type="component" value="Unassembled WGS sequence"/>
</dbReference>
<dbReference type="OrthoDB" id="1722345at2759"/>
<evidence type="ECO:0000256" key="2">
    <source>
        <dbReference type="ARBA" id="ARBA00023043"/>
    </source>
</evidence>
<dbReference type="InterPro" id="IPR050889">
    <property type="entry name" value="Dendritic_Spine_Reg/Scaffold"/>
</dbReference>
<dbReference type="PROSITE" id="PS50088">
    <property type="entry name" value="ANK_REPEAT"/>
    <property type="match status" value="2"/>
</dbReference>
<sequence length="287" mass="31524">MADAKEVDDRLFGEKALAAVESNDLISLRNMLDERLAEDPNAFRWGCPLHDALNKALELARYDMADALFQRGAVWSAETILEVVKGAREDNEWNAKAIDMALAHGWDINESNEYIGCALVFLVSCTGSLALDLSETACLKVAAHLLSKGANPNEDTQMGNNPLEEACLHGEKDMAALLLAHNATLERAPKALLHAAYEGNVDIMQMLLDHGADINLHPYGKYTTLPLQREREDWGSALHTAVKGGHMEAVEFLLEKGAAKDYRNEVGVTALDLAKKLGHEEIVRLLQ</sequence>
<dbReference type="AlphaFoldDB" id="A0A2V1DJH5"/>
<dbReference type="Pfam" id="PF12796">
    <property type="entry name" value="Ank_2"/>
    <property type="match status" value="2"/>
</dbReference>
<dbReference type="STRING" id="97972.A0A2V1DJH5"/>
<evidence type="ECO:0000313" key="5">
    <source>
        <dbReference type="Proteomes" id="UP000244855"/>
    </source>
</evidence>
<dbReference type="Gene3D" id="1.25.40.20">
    <property type="entry name" value="Ankyrin repeat-containing domain"/>
    <property type="match status" value="2"/>
</dbReference>
<accession>A0A2V1DJH5</accession>
<feature type="repeat" description="ANK" evidence="3">
    <location>
        <begin position="233"/>
        <end position="265"/>
    </location>
</feature>
<dbReference type="SUPFAM" id="SSF48403">
    <property type="entry name" value="Ankyrin repeat"/>
    <property type="match status" value="1"/>
</dbReference>
<dbReference type="PROSITE" id="PS50297">
    <property type="entry name" value="ANK_REP_REGION"/>
    <property type="match status" value="2"/>
</dbReference>
<keyword evidence="2 3" id="KW-0040">ANK repeat</keyword>
<reference evidence="4 5" key="1">
    <citation type="journal article" date="2018" name="Sci. Rep.">
        <title>Comparative genomics provides insights into the lifestyle and reveals functional heterogeneity of dark septate endophytic fungi.</title>
        <authorList>
            <person name="Knapp D.G."/>
            <person name="Nemeth J.B."/>
            <person name="Barry K."/>
            <person name="Hainaut M."/>
            <person name="Henrissat B."/>
            <person name="Johnson J."/>
            <person name="Kuo A."/>
            <person name="Lim J.H.P."/>
            <person name="Lipzen A."/>
            <person name="Nolan M."/>
            <person name="Ohm R.A."/>
            <person name="Tamas L."/>
            <person name="Grigoriev I.V."/>
            <person name="Spatafora J.W."/>
            <person name="Nagy L.G."/>
            <person name="Kovacs G.M."/>
        </authorList>
    </citation>
    <scope>NUCLEOTIDE SEQUENCE [LARGE SCALE GENOMIC DNA]</scope>
    <source>
        <strain evidence="4 5">DSE2036</strain>
    </source>
</reference>